<reference evidence="1 2" key="1">
    <citation type="submission" date="2020-09" db="EMBL/GenBank/DDBJ databases">
        <title>Investigation of environmental microbe.</title>
        <authorList>
            <person name="Ou Y."/>
            <person name="Kang Q."/>
        </authorList>
    </citation>
    <scope>NUCLEOTIDE SEQUENCE [LARGE SCALE GENOMIC DNA]</scope>
    <source>
        <strain evidence="1 2">KJZ-9</strain>
    </source>
</reference>
<keyword evidence="2" id="KW-1185">Reference proteome</keyword>
<proteinExistence type="predicted"/>
<evidence type="ECO:0000313" key="2">
    <source>
        <dbReference type="Proteomes" id="UP000516421"/>
    </source>
</evidence>
<name>A0A7H2BKC9_9MICC</name>
<dbReference type="EMBL" id="CP061538">
    <property type="protein sequence ID" value="QNV40125.1"/>
    <property type="molecule type" value="Genomic_DNA"/>
</dbReference>
<organism evidence="1 2">
    <name type="scientific">Rothia amarae</name>
    <dbReference type="NCBI Taxonomy" id="169480"/>
    <lineage>
        <taxon>Bacteria</taxon>
        <taxon>Bacillati</taxon>
        <taxon>Actinomycetota</taxon>
        <taxon>Actinomycetes</taxon>
        <taxon>Micrococcales</taxon>
        <taxon>Micrococcaceae</taxon>
        <taxon>Rothia</taxon>
    </lineage>
</organism>
<evidence type="ECO:0008006" key="3">
    <source>
        <dbReference type="Google" id="ProtNLM"/>
    </source>
</evidence>
<evidence type="ECO:0000313" key="1">
    <source>
        <dbReference type="EMBL" id="QNV40125.1"/>
    </source>
</evidence>
<sequence length="304" mass="34291">MVNTPKVDDLPPIFTTNNLVDGVSPYASHRVEVRRLGYKIYALNRAEISAEQKIHAFAQSVESSVIAGPSASVIYGLRTPPEQQETTDVYLYTLNNKRVRRRGIKQLRGKLSQSEITEDDSHCITTVERTFLDLGLMMSARQLVYVADGLLPAAQRRRVSLTTKDSLLEYLQHKKNHRGKEVCLQALDLAAEGVDSVKETELRLLLGEYGITELAVNPVIRDGCGRYVCEPDLADFARKISIQYEGVHHTGLRQMRLDEERRARTHIAGWVEVRIFAADLYNFEYFRGAMIPKAVMKVLGARSS</sequence>
<dbReference type="Proteomes" id="UP000516421">
    <property type="component" value="Chromosome"/>
</dbReference>
<protein>
    <recommendedName>
        <fullName evidence="3">DUF559 domain-containing protein</fullName>
    </recommendedName>
</protein>
<dbReference type="AlphaFoldDB" id="A0A7H2BKC9"/>
<dbReference type="KEGG" id="rama:IDM48_01340"/>
<gene>
    <name evidence="1" type="ORF">IDM48_01340</name>
</gene>
<accession>A0A7H2BKC9</accession>
<dbReference type="RefSeq" id="WP_145174079.1">
    <property type="nucleotide sequence ID" value="NZ_CP061538.1"/>
</dbReference>